<dbReference type="EnsemblMetazoa" id="CLYHEMT021931.1">
    <property type="protein sequence ID" value="CLYHEMP021931.1"/>
    <property type="gene ID" value="CLYHEMG021931"/>
</dbReference>
<name>A0A7M5XEB8_9CNID</name>
<dbReference type="AlphaFoldDB" id="A0A7M5XEB8"/>
<sequence length="295" mass="34465">DEFSRIARDIVNAIPSLKIFKEKNLLDNLRKELQEIHQTKYELKIIPKFDTEFSQNTNEDLVPASKKHCSFEEMEEVDPNIPPETEKVMIITANQYEEKPPSIKRITEQETHFTAHHAHIHQQQLDFNQQILPSVFPEPMEVTSQETNSRPQFFFTNEQLNSHEPINTNFFAQRQTTSSLEEERRNYTDKWTASTLLQQPISSLRCNRRRSSRQTFEETDSNRSQTDLLDFIDNIPIDDLERKLLNRGSVHEQRAVALSPPGRLPATVSRHHIASLERPKVGSPSPPKMYRMNMF</sequence>
<dbReference type="OrthoDB" id="10673058at2759"/>
<protein>
    <submittedName>
        <fullName evidence="1">Uncharacterized protein</fullName>
    </submittedName>
</protein>
<dbReference type="Proteomes" id="UP000594262">
    <property type="component" value="Unplaced"/>
</dbReference>
<evidence type="ECO:0000313" key="1">
    <source>
        <dbReference type="EnsemblMetazoa" id="CLYHEMP021931.1"/>
    </source>
</evidence>
<reference evidence="1" key="1">
    <citation type="submission" date="2021-01" db="UniProtKB">
        <authorList>
            <consortium name="EnsemblMetazoa"/>
        </authorList>
    </citation>
    <scope>IDENTIFICATION</scope>
</reference>
<keyword evidence="2" id="KW-1185">Reference proteome</keyword>
<organism evidence="1 2">
    <name type="scientific">Clytia hemisphaerica</name>
    <dbReference type="NCBI Taxonomy" id="252671"/>
    <lineage>
        <taxon>Eukaryota</taxon>
        <taxon>Metazoa</taxon>
        <taxon>Cnidaria</taxon>
        <taxon>Hydrozoa</taxon>
        <taxon>Hydroidolina</taxon>
        <taxon>Leptothecata</taxon>
        <taxon>Obeliida</taxon>
        <taxon>Clytiidae</taxon>
        <taxon>Clytia</taxon>
    </lineage>
</organism>
<accession>A0A7M5XEB8</accession>
<proteinExistence type="predicted"/>
<evidence type="ECO:0000313" key="2">
    <source>
        <dbReference type="Proteomes" id="UP000594262"/>
    </source>
</evidence>